<evidence type="ECO:0000259" key="2">
    <source>
        <dbReference type="Pfam" id="PF13581"/>
    </source>
</evidence>
<protein>
    <submittedName>
        <fullName evidence="3">ATP-binding protein</fullName>
    </submittedName>
</protein>
<dbReference type="RefSeq" id="WP_370784977.1">
    <property type="nucleotide sequence ID" value="NZ_CAACUY010000043.1"/>
</dbReference>
<keyword evidence="1" id="KW-0808">Transferase</keyword>
<sequence length="141" mass="15161">MATITDDLVISLLGSPASVGLARTLTGARLHKWGYSHLHDDALTIVTELVTNAISETPDEKVRLQVSRDVQGVIIAVWDASPRLPQPKPVVELTLDDLDLSEDAFDDNGGWGLSIVSTLASTCGATRDTVGGKWIWARMVP</sequence>
<evidence type="ECO:0000313" key="3">
    <source>
        <dbReference type="EMBL" id="MFD0687840.1"/>
    </source>
</evidence>
<feature type="domain" description="Histidine kinase/HSP90-like ATPase" evidence="2">
    <location>
        <begin position="39"/>
        <end position="138"/>
    </location>
</feature>
<comment type="caution">
    <text evidence="3">The sequence shown here is derived from an EMBL/GenBank/DDBJ whole genome shotgun (WGS) entry which is preliminary data.</text>
</comment>
<keyword evidence="3" id="KW-0547">Nucleotide-binding</keyword>
<dbReference type="CDD" id="cd16936">
    <property type="entry name" value="HATPase_RsbW-like"/>
    <property type="match status" value="1"/>
</dbReference>
<dbReference type="Gene3D" id="3.30.565.10">
    <property type="entry name" value="Histidine kinase-like ATPase, C-terminal domain"/>
    <property type="match status" value="1"/>
</dbReference>
<dbReference type="GO" id="GO:0005524">
    <property type="term" value="F:ATP binding"/>
    <property type="evidence" value="ECO:0007669"/>
    <property type="project" value="UniProtKB-KW"/>
</dbReference>
<reference evidence="4" key="1">
    <citation type="journal article" date="2019" name="Int. J. Syst. Evol. Microbiol.">
        <title>The Global Catalogue of Microorganisms (GCM) 10K type strain sequencing project: providing services to taxonomists for standard genome sequencing and annotation.</title>
        <authorList>
            <consortium name="The Broad Institute Genomics Platform"/>
            <consortium name="The Broad Institute Genome Sequencing Center for Infectious Disease"/>
            <person name="Wu L."/>
            <person name="Ma J."/>
        </authorList>
    </citation>
    <scope>NUCLEOTIDE SEQUENCE [LARGE SCALE GENOMIC DNA]</scope>
    <source>
        <strain evidence="4">JCM 9371</strain>
    </source>
</reference>
<dbReference type="InterPro" id="IPR036890">
    <property type="entry name" value="HATPase_C_sf"/>
</dbReference>
<keyword evidence="1" id="KW-0723">Serine/threonine-protein kinase</keyword>
<dbReference type="Pfam" id="PF13581">
    <property type="entry name" value="HATPase_c_2"/>
    <property type="match status" value="1"/>
</dbReference>
<dbReference type="SUPFAM" id="SSF55874">
    <property type="entry name" value="ATPase domain of HSP90 chaperone/DNA topoisomerase II/histidine kinase"/>
    <property type="match status" value="1"/>
</dbReference>
<keyword evidence="3" id="KW-0067">ATP-binding</keyword>
<dbReference type="Proteomes" id="UP001597063">
    <property type="component" value="Unassembled WGS sequence"/>
</dbReference>
<organism evidence="3 4">
    <name type="scientific">Actinomadura fibrosa</name>
    <dbReference type="NCBI Taxonomy" id="111802"/>
    <lineage>
        <taxon>Bacteria</taxon>
        <taxon>Bacillati</taxon>
        <taxon>Actinomycetota</taxon>
        <taxon>Actinomycetes</taxon>
        <taxon>Streptosporangiales</taxon>
        <taxon>Thermomonosporaceae</taxon>
        <taxon>Actinomadura</taxon>
    </lineage>
</organism>
<gene>
    <name evidence="3" type="ORF">ACFQZM_25320</name>
</gene>
<accession>A0ABW2XTH7</accession>
<evidence type="ECO:0000313" key="4">
    <source>
        <dbReference type="Proteomes" id="UP001597063"/>
    </source>
</evidence>
<proteinExistence type="predicted"/>
<dbReference type="InterPro" id="IPR003594">
    <property type="entry name" value="HATPase_dom"/>
</dbReference>
<keyword evidence="1" id="KW-0418">Kinase</keyword>
<dbReference type="EMBL" id="JBHTGP010000013">
    <property type="protein sequence ID" value="MFD0687840.1"/>
    <property type="molecule type" value="Genomic_DNA"/>
</dbReference>
<evidence type="ECO:0000256" key="1">
    <source>
        <dbReference type="ARBA" id="ARBA00022527"/>
    </source>
</evidence>
<keyword evidence="4" id="KW-1185">Reference proteome</keyword>
<name>A0ABW2XTH7_9ACTN</name>
<dbReference type="InterPro" id="IPR050267">
    <property type="entry name" value="Anti-sigma-factor_SerPK"/>
</dbReference>
<dbReference type="PANTHER" id="PTHR35526">
    <property type="entry name" value="ANTI-SIGMA-F FACTOR RSBW-RELATED"/>
    <property type="match status" value="1"/>
</dbReference>
<dbReference type="PANTHER" id="PTHR35526:SF3">
    <property type="entry name" value="ANTI-SIGMA-F FACTOR RSBW"/>
    <property type="match status" value="1"/>
</dbReference>